<dbReference type="RefSeq" id="WP_129219482.1">
    <property type="nucleotide sequence ID" value="NZ_QYBC01000009.1"/>
</dbReference>
<dbReference type="AlphaFoldDB" id="A0A4Q2RG96"/>
<reference evidence="1 2" key="2">
    <citation type="submission" date="2019-02" db="EMBL/GenBank/DDBJ databases">
        <title>'Lichenibacterium ramalinii' gen. nov. sp. nov., 'Lichenibacterium minor' gen. nov. sp. nov.</title>
        <authorList>
            <person name="Pankratov T."/>
        </authorList>
    </citation>
    <scope>NUCLEOTIDE SEQUENCE [LARGE SCALE GENOMIC DNA]</scope>
    <source>
        <strain evidence="1 2">RmlP001</strain>
    </source>
</reference>
<dbReference type="OrthoDB" id="7907310at2"/>
<gene>
    <name evidence="1" type="ORF">D3272_12325</name>
</gene>
<name>A0A4Q2RG96_9HYPH</name>
<keyword evidence="2" id="KW-1185">Reference proteome</keyword>
<comment type="caution">
    <text evidence="1">The sequence shown here is derived from an EMBL/GenBank/DDBJ whole genome shotgun (WGS) entry which is preliminary data.</text>
</comment>
<dbReference type="Proteomes" id="UP000289411">
    <property type="component" value="Unassembled WGS sequence"/>
</dbReference>
<protein>
    <submittedName>
        <fullName evidence="1">Uncharacterized protein</fullName>
    </submittedName>
</protein>
<proteinExistence type="predicted"/>
<reference evidence="1 2" key="1">
    <citation type="submission" date="2018-09" db="EMBL/GenBank/DDBJ databases">
        <authorList>
            <person name="Grouzdev D.S."/>
            <person name="Krutkina M.S."/>
        </authorList>
    </citation>
    <scope>NUCLEOTIDE SEQUENCE [LARGE SCALE GENOMIC DNA]</scope>
    <source>
        <strain evidence="1 2">RmlP001</strain>
    </source>
</reference>
<evidence type="ECO:0000313" key="1">
    <source>
        <dbReference type="EMBL" id="RYB04723.1"/>
    </source>
</evidence>
<evidence type="ECO:0000313" key="2">
    <source>
        <dbReference type="Proteomes" id="UP000289411"/>
    </source>
</evidence>
<organism evidence="1 2">
    <name type="scientific">Lichenibacterium ramalinae</name>
    <dbReference type="NCBI Taxonomy" id="2316527"/>
    <lineage>
        <taxon>Bacteria</taxon>
        <taxon>Pseudomonadati</taxon>
        <taxon>Pseudomonadota</taxon>
        <taxon>Alphaproteobacteria</taxon>
        <taxon>Hyphomicrobiales</taxon>
        <taxon>Lichenihabitantaceae</taxon>
        <taxon>Lichenibacterium</taxon>
    </lineage>
</organism>
<accession>A0A4Q2RG96</accession>
<sequence length="116" mass="12465">MPQFDATIKHIKDGVKGYTVKAAVSNIEGWEATLEKSDSPGVKTLVKDLENLKKHIQAEKPNGEQIKKLLAKLGKETVTLAGKSEGKNAEKAKALGEALTHMVDAPEGETEDAKAE</sequence>
<dbReference type="EMBL" id="QYBC01000009">
    <property type="protein sequence ID" value="RYB04723.1"/>
    <property type="molecule type" value="Genomic_DNA"/>
</dbReference>